<evidence type="ECO:0000313" key="1">
    <source>
        <dbReference type="EMBL" id="KAF2501695.1"/>
    </source>
</evidence>
<evidence type="ECO:0000313" key="2">
    <source>
        <dbReference type="Proteomes" id="UP000799750"/>
    </source>
</evidence>
<keyword evidence="2" id="KW-1185">Reference proteome</keyword>
<dbReference type="Proteomes" id="UP000799750">
    <property type="component" value="Unassembled WGS sequence"/>
</dbReference>
<organism evidence="1 2">
    <name type="scientific">Lophium mytilinum</name>
    <dbReference type="NCBI Taxonomy" id="390894"/>
    <lineage>
        <taxon>Eukaryota</taxon>
        <taxon>Fungi</taxon>
        <taxon>Dikarya</taxon>
        <taxon>Ascomycota</taxon>
        <taxon>Pezizomycotina</taxon>
        <taxon>Dothideomycetes</taxon>
        <taxon>Pleosporomycetidae</taxon>
        <taxon>Mytilinidiales</taxon>
        <taxon>Mytilinidiaceae</taxon>
        <taxon>Lophium</taxon>
    </lineage>
</organism>
<protein>
    <submittedName>
        <fullName evidence="1">Uncharacterized protein</fullName>
    </submittedName>
</protein>
<sequence>MHPRAIHPAPMPQPHRVARISVVFSPATAQYPQRIKFVRRVGPGGVRARSLAGRGLRMGVGGTTEDVNQDEGDCEERCIEYVDETNGSVEAVGRNSREIYRWSRDGVIPTIEMCED</sequence>
<dbReference type="EMBL" id="MU004182">
    <property type="protein sequence ID" value="KAF2501695.1"/>
    <property type="molecule type" value="Genomic_DNA"/>
</dbReference>
<dbReference type="AlphaFoldDB" id="A0A6A6RA36"/>
<gene>
    <name evidence="1" type="ORF">BU16DRAFT_534334</name>
</gene>
<reference evidence="1" key="1">
    <citation type="journal article" date="2020" name="Stud. Mycol.">
        <title>101 Dothideomycetes genomes: a test case for predicting lifestyles and emergence of pathogens.</title>
        <authorList>
            <person name="Haridas S."/>
            <person name="Albert R."/>
            <person name="Binder M."/>
            <person name="Bloem J."/>
            <person name="Labutti K."/>
            <person name="Salamov A."/>
            <person name="Andreopoulos B."/>
            <person name="Baker S."/>
            <person name="Barry K."/>
            <person name="Bills G."/>
            <person name="Bluhm B."/>
            <person name="Cannon C."/>
            <person name="Castanera R."/>
            <person name="Culley D."/>
            <person name="Daum C."/>
            <person name="Ezra D."/>
            <person name="Gonzalez J."/>
            <person name="Henrissat B."/>
            <person name="Kuo A."/>
            <person name="Liang C."/>
            <person name="Lipzen A."/>
            <person name="Lutzoni F."/>
            <person name="Magnuson J."/>
            <person name="Mondo S."/>
            <person name="Nolan M."/>
            <person name="Ohm R."/>
            <person name="Pangilinan J."/>
            <person name="Park H.-J."/>
            <person name="Ramirez L."/>
            <person name="Alfaro M."/>
            <person name="Sun H."/>
            <person name="Tritt A."/>
            <person name="Yoshinaga Y."/>
            <person name="Zwiers L.-H."/>
            <person name="Turgeon B."/>
            <person name="Goodwin S."/>
            <person name="Spatafora J."/>
            <person name="Crous P."/>
            <person name="Grigoriev I."/>
        </authorList>
    </citation>
    <scope>NUCLEOTIDE SEQUENCE</scope>
    <source>
        <strain evidence="1">CBS 269.34</strain>
    </source>
</reference>
<accession>A0A6A6RA36</accession>
<proteinExistence type="predicted"/>
<name>A0A6A6RA36_9PEZI</name>